<evidence type="ECO:0000313" key="1">
    <source>
        <dbReference type="EMBL" id="GAA3497522.1"/>
    </source>
</evidence>
<sequence>MRTSTPSGTDSTVGAKFRMEVTPAATRRSQTCWAAPAGVAITPIETPLSRMIDSSSSVCCTGMPATGFPAIAGSASISAATRNPREANPP</sequence>
<dbReference type="EMBL" id="BAAAXF010000033">
    <property type="protein sequence ID" value="GAA3497522.1"/>
    <property type="molecule type" value="Genomic_DNA"/>
</dbReference>
<proteinExistence type="predicted"/>
<keyword evidence="2" id="KW-1185">Reference proteome</keyword>
<gene>
    <name evidence="1" type="ORF">GCM10019016_046250</name>
</gene>
<name>A0ABP6TR48_9ACTN</name>
<dbReference type="Proteomes" id="UP001501455">
    <property type="component" value="Unassembled WGS sequence"/>
</dbReference>
<reference evidence="2" key="1">
    <citation type="journal article" date="2019" name="Int. J. Syst. Evol. Microbiol.">
        <title>The Global Catalogue of Microorganisms (GCM) 10K type strain sequencing project: providing services to taxonomists for standard genome sequencing and annotation.</title>
        <authorList>
            <consortium name="The Broad Institute Genomics Platform"/>
            <consortium name="The Broad Institute Genome Sequencing Center for Infectious Disease"/>
            <person name="Wu L."/>
            <person name="Ma J."/>
        </authorList>
    </citation>
    <scope>NUCLEOTIDE SEQUENCE [LARGE SCALE GENOMIC DNA]</scope>
    <source>
        <strain evidence="2">JCM 4816</strain>
    </source>
</reference>
<protein>
    <submittedName>
        <fullName evidence="1">Uncharacterized protein</fullName>
    </submittedName>
</protein>
<accession>A0ABP6TR48</accession>
<evidence type="ECO:0000313" key="2">
    <source>
        <dbReference type="Proteomes" id="UP001501455"/>
    </source>
</evidence>
<organism evidence="1 2">
    <name type="scientific">Streptomyces prasinosporus</name>
    <dbReference type="NCBI Taxonomy" id="68256"/>
    <lineage>
        <taxon>Bacteria</taxon>
        <taxon>Bacillati</taxon>
        <taxon>Actinomycetota</taxon>
        <taxon>Actinomycetes</taxon>
        <taxon>Kitasatosporales</taxon>
        <taxon>Streptomycetaceae</taxon>
        <taxon>Streptomyces</taxon>
        <taxon>Streptomyces albogriseolus group</taxon>
    </lineage>
</organism>
<comment type="caution">
    <text evidence="1">The sequence shown here is derived from an EMBL/GenBank/DDBJ whole genome shotgun (WGS) entry which is preliminary data.</text>
</comment>